<keyword evidence="3" id="KW-1185">Reference proteome</keyword>
<dbReference type="Gene3D" id="1.20.1280.50">
    <property type="match status" value="1"/>
</dbReference>
<dbReference type="SUPFAM" id="SSF81383">
    <property type="entry name" value="F-box domain"/>
    <property type="match status" value="1"/>
</dbReference>
<reference evidence="2 3" key="1">
    <citation type="submission" date="2023-02" db="EMBL/GenBank/DDBJ databases">
        <title>LHISI_Scaffold_Assembly.</title>
        <authorList>
            <person name="Stuart O.P."/>
            <person name="Cleave R."/>
            <person name="Magrath M.J.L."/>
            <person name="Mikheyev A.S."/>
        </authorList>
    </citation>
    <scope>NUCLEOTIDE SEQUENCE [LARGE SCALE GENOMIC DNA]</scope>
    <source>
        <strain evidence="2">Daus_M_001</strain>
        <tissue evidence="2">Leg muscle</tissue>
    </source>
</reference>
<feature type="domain" description="F-box" evidence="1">
    <location>
        <begin position="5"/>
        <end position="51"/>
    </location>
</feature>
<evidence type="ECO:0000259" key="1">
    <source>
        <dbReference type="PROSITE" id="PS50181"/>
    </source>
</evidence>
<dbReference type="Gene3D" id="3.80.10.10">
    <property type="entry name" value="Ribonuclease Inhibitor"/>
    <property type="match status" value="1"/>
</dbReference>
<dbReference type="InterPro" id="IPR001810">
    <property type="entry name" value="F-box_dom"/>
</dbReference>
<dbReference type="Pfam" id="PF12937">
    <property type="entry name" value="F-box-like"/>
    <property type="match status" value="1"/>
</dbReference>
<gene>
    <name evidence="2" type="ORF">PR048_023201</name>
</gene>
<accession>A0ABQ9GTD8</accession>
<dbReference type="InterPro" id="IPR036047">
    <property type="entry name" value="F-box-like_dom_sf"/>
</dbReference>
<evidence type="ECO:0000313" key="2">
    <source>
        <dbReference type="EMBL" id="KAJ8875306.1"/>
    </source>
</evidence>
<sequence length="170" mass="19641">MCSRRVGIESLPDEILGHIFKELPVEDRMLLAPVSRQFQRVAEDPYYWSYMKVAGCKGSTQQVCRVLMRASFLRRLVIQDRSDANDLLACVAKHTRNLTSLTMLRCRGYPGQKRPSLEAELFCRVLRRCVRLRRLVSEGHKLLGRNVIQEIDSRMQSRALSFVTVDWTAV</sequence>
<evidence type="ECO:0000313" key="3">
    <source>
        <dbReference type="Proteomes" id="UP001159363"/>
    </source>
</evidence>
<dbReference type="EMBL" id="JARBHB010000009">
    <property type="protein sequence ID" value="KAJ8875306.1"/>
    <property type="molecule type" value="Genomic_DNA"/>
</dbReference>
<name>A0ABQ9GTD8_9NEOP</name>
<protein>
    <recommendedName>
        <fullName evidence="1">F-box domain-containing protein</fullName>
    </recommendedName>
</protein>
<dbReference type="PROSITE" id="PS50181">
    <property type="entry name" value="FBOX"/>
    <property type="match status" value="1"/>
</dbReference>
<dbReference type="SMART" id="SM00256">
    <property type="entry name" value="FBOX"/>
    <property type="match status" value="1"/>
</dbReference>
<dbReference type="InterPro" id="IPR032675">
    <property type="entry name" value="LRR_dom_sf"/>
</dbReference>
<dbReference type="Proteomes" id="UP001159363">
    <property type="component" value="Chromosome 8"/>
</dbReference>
<proteinExistence type="predicted"/>
<organism evidence="2 3">
    <name type="scientific">Dryococelus australis</name>
    <dbReference type="NCBI Taxonomy" id="614101"/>
    <lineage>
        <taxon>Eukaryota</taxon>
        <taxon>Metazoa</taxon>
        <taxon>Ecdysozoa</taxon>
        <taxon>Arthropoda</taxon>
        <taxon>Hexapoda</taxon>
        <taxon>Insecta</taxon>
        <taxon>Pterygota</taxon>
        <taxon>Neoptera</taxon>
        <taxon>Polyneoptera</taxon>
        <taxon>Phasmatodea</taxon>
        <taxon>Verophasmatodea</taxon>
        <taxon>Anareolatae</taxon>
        <taxon>Phasmatidae</taxon>
        <taxon>Eurycanthinae</taxon>
        <taxon>Dryococelus</taxon>
    </lineage>
</organism>
<comment type="caution">
    <text evidence="2">The sequence shown here is derived from an EMBL/GenBank/DDBJ whole genome shotgun (WGS) entry which is preliminary data.</text>
</comment>